<dbReference type="Proteomes" id="UP000644699">
    <property type="component" value="Unassembled WGS sequence"/>
</dbReference>
<comment type="caution">
    <text evidence="3">The sequence shown here is derived from an EMBL/GenBank/DDBJ whole genome shotgun (WGS) entry which is preliminary data.</text>
</comment>
<dbReference type="AlphaFoldDB" id="A0A917E139"/>
<evidence type="ECO:0000313" key="3">
    <source>
        <dbReference type="EMBL" id="GGD88000.1"/>
    </source>
</evidence>
<feature type="compositionally biased region" description="Basic and acidic residues" evidence="2">
    <location>
        <begin position="391"/>
        <end position="402"/>
    </location>
</feature>
<proteinExistence type="predicted"/>
<reference evidence="3" key="1">
    <citation type="journal article" date="2014" name="Int. J. Syst. Evol. Microbiol.">
        <title>Complete genome sequence of Corynebacterium casei LMG S-19264T (=DSM 44701T), isolated from a smear-ripened cheese.</title>
        <authorList>
            <consortium name="US DOE Joint Genome Institute (JGI-PGF)"/>
            <person name="Walter F."/>
            <person name="Albersmeier A."/>
            <person name="Kalinowski J."/>
            <person name="Ruckert C."/>
        </authorList>
    </citation>
    <scope>NUCLEOTIDE SEQUENCE</scope>
    <source>
        <strain evidence="3">CGMCC 1.15367</strain>
    </source>
</reference>
<organism evidence="3 4">
    <name type="scientific">Aureimonas endophytica</name>
    <dbReference type="NCBI Taxonomy" id="2027858"/>
    <lineage>
        <taxon>Bacteria</taxon>
        <taxon>Pseudomonadati</taxon>
        <taxon>Pseudomonadota</taxon>
        <taxon>Alphaproteobacteria</taxon>
        <taxon>Hyphomicrobiales</taxon>
        <taxon>Aurantimonadaceae</taxon>
        <taxon>Aureimonas</taxon>
    </lineage>
</organism>
<feature type="region of interest" description="Disordered" evidence="2">
    <location>
        <begin position="367"/>
        <end position="402"/>
    </location>
</feature>
<keyword evidence="1" id="KW-0233">DNA recombination</keyword>
<dbReference type="InterPro" id="IPR011010">
    <property type="entry name" value="DNA_brk_join_enz"/>
</dbReference>
<dbReference type="GO" id="GO:0006310">
    <property type="term" value="P:DNA recombination"/>
    <property type="evidence" value="ECO:0007669"/>
    <property type="project" value="UniProtKB-KW"/>
</dbReference>
<name>A0A917E139_9HYPH</name>
<reference evidence="3" key="2">
    <citation type="submission" date="2020-09" db="EMBL/GenBank/DDBJ databases">
        <authorList>
            <person name="Sun Q."/>
            <person name="Zhou Y."/>
        </authorList>
    </citation>
    <scope>NUCLEOTIDE SEQUENCE</scope>
    <source>
        <strain evidence="3">CGMCC 1.15367</strain>
    </source>
</reference>
<accession>A0A917E139</accession>
<dbReference type="RefSeq" id="WP_188906496.1">
    <property type="nucleotide sequence ID" value="NZ_BMIQ01000001.1"/>
</dbReference>
<keyword evidence="4" id="KW-1185">Reference proteome</keyword>
<dbReference type="InterPro" id="IPR013762">
    <property type="entry name" value="Integrase-like_cat_sf"/>
</dbReference>
<sequence length="402" mass="46796">MASTKPARLYLVPERRDENGWIRQNSVWMIRDGKVRILTKFGPEQRREAEGKLAEYLVERNRKASKGVNRAAADVAIADVLQHYEDEAGRDVARPKELKARLARLGEFWGDRMLSEVTGYTCKQYARHRSTPGAARRELEDFKAAIRLYCEDGLCRELVVVKLPPKGDSRQGWMTRGQVAALLWFLLTYRTTQRGRKTRRRSLRHILPFVLVAVYTGSRSSRIWNASFEKEDGRPWIDLETGIFYRVGEAEKRYDNKRADPIRLPERLLHLLRIWQRGPLRIDGYREPRRYLVEWQGRPVDPKKGLVFAMKEVFGADHGFVRHSFRHTCASWLIQDPDQDEKQIAKYLSMSVDMLRKVYGHLHPDADRDVGQAFSSGRAGRRGQPRGHRFGRGETKREREEA</sequence>
<evidence type="ECO:0000313" key="4">
    <source>
        <dbReference type="Proteomes" id="UP000644699"/>
    </source>
</evidence>
<dbReference type="SUPFAM" id="SSF56349">
    <property type="entry name" value="DNA breaking-rejoining enzymes"/>
    <property type="match status" value="1"/>
</dbReference>
<evidence type="ECO:0000256" key="2">
    <source>
        <dbReference type="SAM" id="MobiDB-lite"/>
    </source>
</evidence>
<gene>
    <name evidence="3" type="ORF">GCM10011390_03470</name>
</gene>
<protein>
    <submittedName>
        <fullName evidence="3">Phage integrase</fullName>
    </submittedName>
</protein>
<evidence type="ECO:0000256" key="1">
    <source>
        <dbReference type="ARBA" id="ARBA00023172"/>
    </source>
</evidence>
<dbReference type="Gene3D" id="1.10.443.10">
    <property type="entry name" value="Intergrase catalytic core"/>
    <property type="match status" value="1"/>
</dbReference>
<feature type="compositionally biased region" description="Basic residues" evidence="2">
    <location>
        <begin position="379"/>
        <end position="390"/>
    </location>
</feature>
<dbReference type="GO" id="GO:0015074">
    <property type="term" value="P:DNA integration"/>
    <property type="evidence" value="ECO:0007669"/>
    <property type="project" value="InterPro"/>
</dbReference>
<dbReference type="GO" id="GO:0003677">
    <property type="term" value="F:DNA binding"/>
    <property type="evidence" value="ECO:0007669"/>
    <property type="project" value="InterPro"/>
</dbReference>
<dbReference type="EMBL" id="BMIQ01000001">
    <property type="protein sequence ID" value="GGD88000.1"/>
    <property type="molecule type" value="Genomic_DNA"/>
</dbReference>